<dbReference type="SUPFAM" id="SSF55120">
    <property type="entry name" value="Pseudouridine synthase"/>
    <property type="match status" value="1"/>
</dbReference>
<dbReference type="InterPro" id="IPR020103">
    <property type="entry name" value="PsdUridine_synth_cat_dom_sf"/>
</dbReference>
<reference evidence="7" key="1">
    <citation type="submission" date="2020-06" db="EMBL/GenBank/DDBJ databases">
        <authorList>
            <consortium name="Plant Systems Biology data submission"/>
        </authorList>
    </citation>
    <scope>NUCLEOTIDE SEQUENCE</scope>
    <source>
        <strain evidence="7">D6</strain>
    </source>
</reference>
<comment type="caution">
    <text evidence="7">The sequence shown here is derived from an EMBL/GenBank/DDBJ whole genome shotgun (WGS) entry which is preliminary data.</text>
</comment>
<dbReference type="AlphaFoldDB" id="A0A9N8HYV3"/>
<dbReference type="PANTHER" id="PTHR11142">
    <property type="entry name" value="PSEUDOURIDYLATE SYNTHASE"/>
    <property type="match status" value="1"/>
</dbReference>
<comment type="similarity">
    <text evidence="1 4">Belongs to the tRNA pseudouridine synthase TruA family.</text>
</comment>
<keyword evidence="8" id="KW-1185">Reference proteome</keyword>
<gene>
    <name evidence="7" type="ORF">SEMRO_3028_G342410.1</name>
</gene>
<evidence type="ECO:0000259" key="6">
    <source>
        <dbReference type="Pfam" id="PF01416"/>
    </source>
</evidence>
<comment type="catalytic activity">
    <reaction evidence="4">
        <text>uridine(38/39/40) in tRNA = pseudouridine(38/39/40) in tRNA</text>
        <dbReference type="Rhea" id="RHEA:22376"/>
        <dbReference type="Rhea" id="RHEA-COMP:10085"/>
        <dbReference type="Rhea" id="RHEA-COMP:10087"/>
        <dbReference type="ChEBI" id="CHEBI:65314"/>
        <dbReference type="ChEBI" id="CHEBI:65315"/>
        <dbReference type="EC" id="5.4.99.12"/>
    </reaction>
</comment>
<dbReference type="InterPro" id="IPR020097">
    <property type="entry name" value="PsdUridine_synth_TruA_a/b_dom"/>
</dbReference>
<feature type="domain" description="Pseudouridine synthase I TruA alpha/beta" evidence="6">
    <location>
        <begin position="246"/>
        <end position="365"/>
    </location>
</feature>
<protein>
    <recommendedName>
        <fullName evidence="4">tRNA pseudouridine synthase</fullName>
        <ecNumber evidence="4">5.4.99.12</ecNumber>
    </recommendedName>
</protein>
<keyword evidence="5" id="KW-0812">Transmembrane</keyword>
<keyword evidence="5" id="KW-1133">Transmembrane helix</keyword>
<dbReference type="HAMAP" id="MF_00171">
    <property type="entry name" value="TruA"/>
    <property type="match status" value="1"/>
</dbReference>
<keyword evidence="2 4" id="KW-0819">tRNA processing</keyword>
<dbReference type="Gene3D" id="3.30.70.660">
    <property type="entry name" value="Pseudouridine synthase I, catalytic domain, C-terminal subdomain"/>
    <property type="match status" value="1"/>
</dbReference>
<dbReference type="Proteomes" id="UP001153069">
    <property type="component" value="Unassembled WGS sequence"/>
</dbReference>
<feature type="transmembrane region" description="Helical" evidence="5">
    <location>
        <begin position="21"/>
        <end position="41"/>
    </location>
</feature>
<dbReference type="InterPro" id="IPR001406">
    <property type="entry name" value="PsdUridine_synth_TruA"/>
</dbReference>
<proteinExistence type="inferred from homology"/>
<evidence type="ECO:0000256" key="1">
    <source>
        <dbReference type="ARBA" id="ARBA00009375"/>
    </source>
</evidence>
<dbReference type="Gene3D" id="3.30.70.580">
    <property type="entry name" value="Pseudouridine synthase I, catalytic domain, N-terminal subdomain"/>
    <property type="match status" value="1"/>
</dbReference>
<evidence type="ECO:0000256" key="5">
    <source>
        <dbReference type="SAM" id="Phobius"/>
    </source>
</evidence>
<evidence type="ECO:0000256" key="2">
    <source>
        <dbReference type="ARBA" id="ARBA00022694"/>
    </source>
</evidence>
<name>A0A9N8HYV3_9STRA</name>
<keyword evidence="3 4" id="KW-0413">Isomerase</keyword>
<dbReference type="InterPro" id="IPR020094">
    <property type="entry name" value="TruA/RsuA/RluB/E/F_N"/>
</dbReference>
<evidence type="ECO:0000256" key="3">
    <source>
        <dbReference type="ARBA" id="ARBA00023235"/>
    </source>
</evidence>
<dbReference type="PANTHER" id="PTHR11142:SF0">
    <property type="entry name" value="TRNA PSEUDOURIDINE SYNTHASE-LIKE 1"/>
    <property type="match status" value="1"/>
</dbReference>
<evidence type="ECO:0000313" key="7">
    <source>
        <dbReference type="EMBL" id="CAB9530757.1"/>
    </source>
</evidence>
<sequence>MHKDHRCCLSSTRNVRLLSNNASSLFLLIIWKTLLVHSFAFSPLPVPLHLLVVPPRSSCLRLAQQRDSHEEEEEEDLIRYRGRVSYDGSSYQGFQIQLGKKSDAATIQAALEDVLQRRFDRNIRVVGSGRTDSGVSARGQAFHFDLTSKEHAQLEERKVPLDHVWNRMLPDQDIRVYHVGPAPPPREKTKTTSTRLFPWNAIHDSTRKLYSYRICVGPVLHPLDRFQRWQIPNDGKFVDLDKLRDALAKYEGTHDFRAFAGAVEQSERRAQRKIHSVRTIYKCELVEENGDEGYYRIDIVLSGALYKMVRNMVGVAVDVSRGRIDMTTLQRLIQSPHTEPQLVRKDNKSKPAPAEGLTLEWVYFDNDHDEF</sequence>
<dbReference type="GO" id="GO:0031119">
    <property type="term" value="P:tRNA pseudouridine synthesis"/>
    <property type="evidence" value="ECO:0007669"/>
    <property type="project" value="TreeGrafter"/>
</dbReference>
<dbReference type="GO" id="GO:0003723">
    <property type="term" value="F:RNA binding"/>
    <property type="evidence" value="ECO:0007669"/>
    <property type="project" value="InterPro"/>
</dbReference>
<dbReference type="OrthoDB" id="271910at2759"/>
<dbReference type="GO" id="GO:0160147">
    <property type="term" value="F:tRNA pseudouridine(38-40) synthase activity"/>
    <property type="evidence" value="ECO:0007669"/>
    <property type="project" value="UniProtKB-EC"/>
</dbReference>
<dbReference type="InterPro" id="IPR020095">
    <property type="entry name" value="PsdUridine_synth_TruA_C"/>
</dbReference>
<dbReference type="Pfam" id="PF01416">
    <property type="entry name" value="PseudoU_synth_1"/>
    <property type="match status" value="1"/>
</dbReference>
<organism evidence="7 8">
    <name type="scientific">Seminavis robusta</name>
    <dbReference type="NCBI Taxonomy" id="568900"/>
    <lineage>
        <taxon>Eukaryota</taxon>
        <taxon>Sar</taxon>
        <taxon>Stramenopiles</taxon>
        <taxon>Ochrophyta</taxon>
        <taxon>Bacillariophyta</taxon>
        <taxon>Bacillariophyceae</taxon>
        <taxon>Bacillariophycidae</taxon>
        <taxon>Naviculales</taxon>
        <taxon>Naviculaceae</taxon>
        <taxon>Seminavis</taxon>
    </lineage>
</organism>
<dbReference type="EC" id="5.4.99.12" evidence="4"/>
<accession>A0A9N8HYV3</accession>
<keyword evidence="5" id="KW-0472">Membrane</keyword>
<dbReference type="EMBL" id="CAICTM010003026">
    <property type="protein sequence ID" value="CAB9530757.1"/>
    <property type="molecule type" value="Genomic_DNA"/>
</dbReference>
<evidence type="ECO:0000313" key="8">
    <source>
        <dbReference type="Proteomes" id="UP001153069"/>
    </source>
</evidence>
<evidence type="ECO:0000256" key="4">
    <source>
        <dbReference type="RuleBase" id="RU003792"/>
    </source>
</evidence>